<keyword evidence="4" id="KW-0732">Signal</keyword>
<comment type="subcellular location">
    <subcellularLocation>
        <location evidence="1">Cell membrane</location>
        <topology evidence="1">Single-pass membrane protein</topology>
    </subcellularLocation>
</comment>
<keyword evidence="5" id="KW-1133">Transmembrane helix</keyword>
<accession>A0A392PT51</accession>
<protein>
    <submittedName>
        <fullName evidence="9">Receptor-like protein kinase</fullName>
    </submittedName>
</protein>
<dbReference type="GO" id="GO:0005886">
    <property type="term" value="C:plasma membrane"/>
    <property type="evidence" value="ECO:0007669"/>
    <property type="project" value="UniProtKB-SubCell"/>
</dbReference>
<dbReference type="PANTHER" id="PTHR46204">
    <property type="entry name" value="CHITIN ELICITOR RECEPTOR KINASE 1-RELATED"/>
    <property type="match status" value="1"/>
</dbReference>
<name>A0A392PT51_9FABA</name>
<dbReference type="Proteomes" id="UP000265520">
    <property type="component" value="Unassembled WGS sequence"/>
</dbReference>
<keyword evidence="9" id="KW-0418">Kinase</keyword>
<keyword evidence="2" id="KW-1003">Cell membrane</keyword>
<evidence type="ECO:0000256" key="5">
    <source>
        <dbReference type="ARBA" id="ARBA00022989"/>
    </source>
</evidence>
<keyword evidence="3" id="KW-0812">Transmembrane</keyword>
<dbReference type="InterPro" id="IPR057097">
    <property type="entry name" value="LysM_RLK3/10"/>
</dbReference>
<dbReference type="Pfam" id="PF23577">
    <property type="entry name" value="LysM_RLK"/>
    <property type="match status" value="1"/>
</dbReference>
<evidence type="ECO:0000256" key="1">
    <source>
        <dbReference type="ARBA" id="ARBA00004162"/>
    </source>
</evidence>
<evidence type="ECO:0000256" key="6">
    <source>
        <dbReference type="ARBA" id="ARBA00023136"/>
    </source>
</evidence>
<evidence type="ECO:0000313" key="10">
    <source>
        <dbReference type="Proteomes" id="UP000265520"/>
    </source>
</evidence>
<evidence type="ECO:0000256" key="4">
    <source>
        <dbReference type="ARBA" id="ARBA00022729"/>
    </source>
</evidence>
<keyword evidence="9" id="KW-0675">Receptor</keyword>
<proteinExistence type="predicted"/>
<evidence type="ECO:0000256" key="7">
    <source>
        <dbReference type="ARBA" id="ARBA00023157"/>
    </source>
</evidence>
<dbReference type="PANTHER" id="PTHR46204:SF12">
    <property type="entry name" value="LYSM RECEPTOR KINASE K1B"/>
    <property type="match status" value="1"/>
</dbReference>
<dbReference type="GO" id="GO:0045087">
    <property type="term" value="P:innate immune response"/>
    <property type="evidence" value="ECO:0007669"/>
    <property type="project" value="InterPro"/>
</dbReference>
<sequence>EVSKDYGLFITYPLRREDTLESIANDTELDAELLQSYNPGVNFSQGTGLVFIPGKG</sequence>
<evidence type="ECO:0000256" key="3">
    <source>
        <dbReference type="ARBA" id="ARBA00022692"/>
    </source>
</evidence>
<keyword evidence="7" id="KW-1015">Disulfide bond</keyword>
<dbReference type="AlphaFoldDB" id="A0A392PT51"/>
<reference evidence="9 10" key="1">
    <citation type="journal article" date="2018" name="Front. Plant Sci.">
        <title>Red Clover (Trifolium pratense) and Zigzag Clover (T. medium) - A Picture of Genomic Similarities and Differences.</title>
        <authorList>
            <person name="Dluhosova J."/>
            <person name="Istvanek J."/>
            <person name="Nedelnik J."/>
            <person name="Repkova J."/>
        </authorList>
    </citation>
    <scope>NUCLEOTIDE SEQUENCE [LARGE SCALE GENOMIC DNA]</scope>
    <source>
        <strain evidence="10">cv. 10/8</strain>
        <tissue evidence="9">Leaf</tissue>
    </source>
</reference>
<evidence type="ECO:0000256" key="2">
    <source>
        <dbReference type="ARBA" id="ARBA00022475"/>
    </source>
</evidence>
<keyword evidence="9" id="KW-0808">Transferase</keyword>
<dbReference type="InterPro" id="IPR044812">
    <property type="entry name" value="CERK1/LYK3-like"/>
</dbReference>
<feature type="domain" description="LYK3/RLK10-like LysM" evidence="8">
    <location>
        <begin position="10"/>
        <end position="53"/>
    </location>
</feature>
<dbReference type="GO" id="GO:0019199">
    <property type="term" value="F:transmembrane receptor protein kinase activity"/>
    <property type="evidence" value="ECO:0007669"/>
    <property type="project" value="InterPro"/>
</dbReference>
<comment type="caution">
    <text evidence="9">The sequence shown here is derived from an EMBL/GenBank/DDBJ whole genome shotgun (WGS) entry which is preliminary data.</text>
</comment>
<feature type="non-terminal residue" evidence="9">
    <location>
        <position position="1"/>
    </location>
</feature>
<keyword evidence="6" id="KW-0472">Membrane</keyword>
<evidence type="ECO:0000259" key="8">
    <source>
        <dbReference type="Pfam" id="PF23577"/>
    </source>
</evidence>
<organism evidence="9 10">
    <name type="scientific">Trifolium medium</name>
    <dbReference type="NCBI Taxonomy" id="97028"/>
    <lineage>
        <taxon>Eukaryota</taxon>
        <taxon>Viridiplantae</taxon>
        <taxon>Streptophyta</taxon>
        <taxon>Embryophyta</taxon>
        <taxon>Tracheophyta</taxon>
        <taxon>Spermatophyta</taxon>
        <taxon>Magnoliopsida</taxon>
        <taxon>eudicotyledons</taxon>
        <taxon>Gunneridae</taxon>
        <taxon>Pentapetalae</taxon>
        <taxon>rosids</taxon>
        <taxon>fabids</taxon>
        <taxon>Fabales</taxon>
        <taxon>Fabaceae</taxon>
        <taxon>Papilionoideae</taxon>
        <taxon>50 kb inversion clade</taxon>
        <taxon>NPAAA clade</taxon>
        <taxon>Hologalegina</taxon>
        <taxon>IRL clade</taxon>
        <taxon>Trifolieae</taxon>
        <taxon>Trifolium</taxon>
    </lineage>
</organism>
<evidence type="ECO:0000313" key="9">
    <source>
        <dbReference type="EMBL" id="MCI15273.1"/>
    </source>
</evidence>
<keyword evidence="10" id="KW-1185">Reference proteome</keyword>
<dbReference type="EMBL" id="LXQA010095750">
    <property type="protein sequence ID" value="MCI15273.1"/>
    <property type="molecule type" value="Genomic_DNA"/>
</dbReference>